<comment type="caution">
    <text evidence="1">The sequence shown here is derived from an EMBL/GenBank/DDBJ whole genome shotgun (WGS) entry which is preliminary data.</text>
</comment>
<reference evidence="1 2" key="1">
    <citation type="submission" date="2022-12" db="EMBL/GenBank/DDBJ databases">
        <title>Chromosome-level genome of Tegillarca granosa.</title>
        <authorList>
            <person name="Kim J."/>
        </authorList>
    </citation>
    <scope>NUCLEOTIDE SEQUENCE [LARGE SCALE GENOMIC DNA]</scope>
    <source>
        <strain evidence="1">Teg-2019</strain>
        <tissue evidence="1">Adductor muscle</tissue>
    </source>
</reference>
<feature type="non-terminal residue" evidence="1">
    <location>
        <position position="1"/>
    </location>
</feature>
<evidence type="ECO:0000313" key="2">
    <source>
        <dbReference type="Proteomes" id="UP001217089"/>
    </source>
</evidence>
<protein>
    <submittedName>
        <fullName evidence="1">Uncharacterized protein</fullName>
    </submittedName>
</protein>
<organism evidence="1 2">
    <name type="scientific">Tegillarca granosa</name>
    <name type="common">Malaysian cockle</name>
    <name type="synonym">Anadara granosa</name>
    <dbReference type="NCBI Taxonomy" id="220873"/>
    <lineage>
        <taxon>Eukaryota</taxon>
        <taxon>Metazoa</taxon>
        <taxon>Spiralia</taxon>
        <taxon>Lophotrochozoa</taxon>
        <taxon>Mollusca</taxon>
        <taxon>Bivalvia</taxon>
        <taxon>Autobranchia</taxon>
        <taxon>Pteriomorphia</taxon>
        <taxon>Arcoida</taxon>
        <taxon>Arcoidea</taxon>
        <taxon>Arcidae</taxon>
        <taxon>Tegillarca</taxon>
    </lineage>
</organism>
<proteinExistence type="predicted"/>
<keyword evidence="2" id="KW-1185">Reference proteome</keyword>
<gene>
    <name evidence="1" type="ORF">KUTeg_018706</name>
</gene>
<dbReference type="EMBL" id="JARBDR010000908">
    <property type="protein sequence ID" value="KAJ8303783.1"/>
    <property type="molecule type" value="Genomic_DNA"/>
</dbReference>
<accession>A0ABQ9EEQ6</accession>
<name>A0ABQ9EEQ6_TEGGR</name>
<sequence length="301" mass="35090">TKTANFIAAKACNHIGALVCLGGNNREKERWYSVINISEVFMEQSTKKKLSPKKSHELVFKKSSFASDTNKITVTANKCMELKNSVNVERFRENLQMYNPKAGWLLNFPNKCERKSKRKPLVSITYQYHDCVDLKSDKVKSEIQRVFDSIIVNDVKQIEFEKRRQINNTKWINERLQRITSSSFGQVVNLKENTKPEAMLRRHMIYLDQKCWDNAAEKLKNFYINNVLPELFSSRVKGGDYFIVHEFYKLVNLTEKVWLSKTKSKQYNKCKVTHEKVVVLLILLTCPVAGQGTTFENMNDR</sequence>
<evidence type="ECO:0000313" key="1">
    <source>
        <dbReference type="EMBL" id="KAJ8303783.1"/>
    </source>
</evidence>
<dbReference type="Proteomes" id="UP001217089">
    <property type="component" value="Unassembled WGS sequence"/>
</dbReference>